<dbReference type="PANTHER" id="PTHR47766:SF1">
    <property type="entry name" value="PROTEIN EFR3"/>
    <property type="match status" value="1"/>
</dbReference>
<feature type="compositionally biased region" description="Low complexity" evidence="2">
    <location>
        <begin position="484"/>
        <end position="493"/>
    </location>
</feature>
<dbReference type="InterPro" id="IPR039786">
    <property type="entry name" value="EFR3"/>
</dbReference>
<protein>
    <recommendedName>
        <fullName evidence="6">Protein EFR3</fullName>
    </recommendedName>
</protein>
<keyword evidence="5" id="KW-1185">Reference proteome</keyword>
<feature type="compositionally biased region" description="Low complexity" evidence="2">
    <location>
        <begin position="610"/>
        <end position="622"/>
    </location>
</feature>
<evidence type="ECO:0000313" key="5">
    <source>
        <dbReference type="Proteomes" id="UP000313359"/>
    </source>
</evidence>
<dbReference type="InterPro" id="IPR049150">
    <property type="entry name" value="EFR3_HEAT-like_rpt"/>
</dbReference>
<dbReference type="PANTHER" id="PTHR47766">
    <property type="entry name" value="PROTEIN EFR3"/>
    <property type="match status" value="1"/>
</dbReference>
<dbReference type="OrthoDB" id="274691at2759"/>
<accession>A0A5C2SWQ1</accession>
<reference evidence="4" key="1">
    <citation type="journal article" date="2018" name="Genome Biol. Evol.">
        <title>Genomics and development of Lentinus tigrinus, a white-rot wood-decaying mushroom with dimorphic fruiting bodies.</title>
        <authorList>
            <person name="Wu B."/>
            <person name="Xu Z."/>
            <person name="Knudson A."/>
            <person name="Carlson A."/>
            <person name="Chen N."/>
            <person name="Kovaka S."/>
            <person name="LaButti K."/>
            <person name="Lipzen A."/>
            <person name="Pennachio C."/>
            <person name="Riley R."/>
            <person name="Schakwitz W."/>
            <person name="Umezawa K."/>
            <person name="Ohm R.A."/>
            <person name="Grigoriev I.V."/>
            <person name="Nagy L.G."/>
            <person name="Gibbons J."/>
            <person name="Hibbett D."/>
        </authorList>
    </citation>
    <scope>NUCLEOTIDE SEQUENCE [LARGE SCALE GENOMIC DNA]</scope>
    <source>
        <strain evidence="4">ALCF2SS1-6</strain>
    </source>
</reference>
<dbReference type="STRING" id="1328759.A0A5C2SWQ1"/>
<evidence type="ECO:0000256" key="3">
    <source>
        <dbReference type="SAM" id="SignalP"/>
    </source>
</evidence>
<sequence length="1005" mass="108606">MHIPFTPNHVLLVSACYPPAAALLTAGPEYSPNSQELSRLTYYAANRPGKIGKLGAELEKRVRADCRKAVAGNTRARASLLITLAIVKAIATECRRDMAVISPALLASVNIALSTLSSDLEIAARAATVFTAWTTYTDGLIIGVDLKVTEDYMSCLKHFARLGHLDHKDRETRNRTRLVGLAALVGVVNSEALYHSTTYFQRQVSVIMQALLVPCLQVDVSVLDHELADIKEQPNSPILDEFRSRPTLERRAASIHIHIDGDQGPTSGEVANTALRATSSLLGHTNGNQASAVVKASIETLDESQGWEQVEHCRWLAEKAAEWTQYQYRYGIPTRLVECLAEGQDAPRPTSRQSTLAAMITTVFTSPTPLVNLSTSDIIASLISITLRRVTVSPDDSLLPALVECISSLGTHVYYADQIHDLAGELISRLLIVETSGVPGAGKASREHARTQAVRCLLAGLLGLIHAADLHDAGKDADDDKKLSTSPTLPPSSEQRTSHDSHIRPSRRTKVTPEVWQDTLSLICDREYAVRADYGRALVEYIENEIPKFSDTSDADGVRRPRPLADGPTQQSNTMKTMLYGDSTTRFLNALHAYLYVLATSSKLGLHGDSSTSSSSPERTSPANGDDSQGGDATSHESPPNDRRSANFPSRSRRTSLIARMLREAPSRIPLSTRVGADFSDFGNILAVMVAVHEQLPVRALLTGIPMLIALENASRVSGSPDASTAPVLRSIKELVARIWIVLGKVWQAPAVTELAQQALSALPTAAPLPSLPDWQFGTLQPPQQPVPFPADLQINSPLPDIDSEALLDALTACQSVQEATGLGQSDLLRRLNGHEWSADSAYKDSMETKTRFDSLSGDGLSPLIKVAPALMHAENLSMQSLARSGRAVGVTDLREALEGRSSMSNPNLAAGGRVPSISTLDHTSSVYPDQQYGLSKLVPTRSRPQQQQLRVKPRPGEVREVLNKLGIGRQNGNGNGAALKSSFPAIQKTTSRNAPAFTPPYTAS</sequence>
<feature type="signal peptide" evidence="3">
    <location>
        <begin position="1"/>
        <end position="22"/>
    </location>
</feature>
<evidence type="ECO:0000313" key="4">
    <source>
        <dbReference type="EMBL" id="RPD67299.1"/>
    </source>
</evidence>
<dbReference type="Proteomes" id="UP000313359">
    <property type="component" value="Unassembled WGS sequence"/>
</dbReference>
<feature type="region of interest" description="Disordered" evidence="2">
    <location>
        <begin position="606"/>
        <end position="650"/>
    </location>
</feature>
<organism evidence="4 5">
    <name type="scientific">Lentinus tigrinus ALCF2SS1-6</name>
    <dbReference type="NCBI Taxonomy" id="1328759"/>
    <lineage>
        <taxon>Eukaryota</taxon>
        <taxon>Fungi</taxon>
        <taxon>Dikarya</taxon>
        <taxon>Basidiomycota</taxon>
        <taxon>Agaricomycotina</taxon>
        <taxon>Agaricomycetes</taxon>
        <taxon>Polyporales</taxon>
        <taxon>Polyporaceae</taxon>
        <taxon>Lentinus</taxon>
    </lineage>
</organism>
<proteinExistence type="inferred from homology"/>
<feature type="region of interest" description="Disordered" evidence="2">
    <location>
        <begin position="968"/>
        <end position="1005"/>
    </location>
</feature>
<feature type="region of interest" description="Disordered" evidence="2">
    <location>
        <begin position="549"/>
        <end position="575"/>
    </location>
</feature>
<feature type="region of interest" description="Disordered" evidence="2">
    <location>
        <begin position="475"/>
        <end position="510"/>
    </location>
</feature>
<keyword evidence="3" id="KW-0732">Signal</keyword>
<dbReference type="Pfam" id="PF21072">
    <property type="entry name" value="EFR3"/>
    <property type="match status" value="1"/>
</dbReference>
<comment type="similarity">
    <text evidence="1">Belongs to the EFR3 family.</text>
</comment>
<evidence type="ECO:0000256" key="1">
    <source>
        <dbReference type="ARBA" id="ARBA00010216"/>
    </source>
</evidence>
<name>A0A5C2SWQ1_9APHY</name>
<dbReference type="EMBL" id="ML122250">
    <property type="protein sequence ID" value="RPD67299.1"/>
    <property type="molecule type" value="Genomic_DNA"/>
</dbReference>
<evidence type="ECO:0000256" key="2">
    <source>
        <dbReference type="SAM" id="MobiDB-lite"/>
    </source>
</evidence>
<gene>
    <name evidence="4" type="ORF">L227DRAFT_597037</name>
</gene>
<evidence type="ECO:0008006" key="6">
    <source>
        <dbReference type="Google" id="ProtNLM"/>
    </source>
</evidence>
<dbReference type="GO" id="GO:0072659">
    <property type="term" value="P:protein localization to plasma membrane"/>
    <property type="evidence" value="ECO:0007669"/>
    <property type="project" value="InterPro"/>
</dbReference>
<feature type="chain" id="PRO_5023104913" description="Protein EFR3" evidence="3">
    <location>
        <begin position="23"/>
        <end position="1005"/>
    </location>
</feature>
<dbReference type="AlphaFoldDB" id="A0A5C2SWQ1"/>